<evidence type="ECO:0000256" key="1">
    <source>
        <dbReference type="SAM" id="MobiDB-lite"/>
    </source>
</evidence>
<organism evidence="2">
    <name type="scientific">uncultured Chloroflexota bacterium</name>
    <dbReference type="NCBI Taxonomy" id="166587"/>
    <lineage>
        <taxon>Bacteria</taxon>
        <taxon>Bacillati</taxon>
        <taxon>Chloroflexota</taxon>
        <taxon>environmental samples</taxon>
    </lineage>
</organism>
<proteinExistence type="predicted"/>
<reference evidence="2" key="1">
    <citation type="submission" date="2020-02" db="EMBL/GenBank/DDBJ databases">
        <authorList>
            <person name="Meier V. D."/>
        </authorList>
    </citation>
    <scope>NUCLEOTIDE SEQUENCE</scope>
    <source>
        <strain evidence="2">AVDCRST_MAG77</strain>
    </source>
</reference>
<accession>A0A6J4I7M4</accession>
<protein>
    <submittedName>
        <fullName evidence="2">Uncharacterized protein</fullName>
    </submittedName>
</protein>
<dbReference type="AlphaFoldDB" id="A0A6J4I7M4"/>
<feature type="compositionally biased region" description="Basic residues" evidence="1">
    <location>
        <begin position="7"/>
        <end position="18"/>
    </location>
</feature>
<dbReference type="EMBL" id="CADCTC010000111">
    <property type="protein sequence ID" value="CAA9244831.1"/>
    <property type="molecule type" value="Genomic_DNA"/>
</dbReference>
<gene>
    <name evidence="2" type="ORF">AVDCRST_MAG77-1724</name>
</gene>
<feature type="non-terminal residue" evidence="2">
    <location>
        <position position="1"/>
    </location>
</feature>
<feature type="compositionally biased region" description="Basic residues" evidence="1">
    <location>
        <begin position="38"/>
        <end position="53"/>
    </location>
</feature>
<sequence>AHNGNHPSRHRARRRNLRGTRAGAVRQPQPALGSLRGSARHPRPSGRRCHRRPDRADPPPARVAGVARRGRQSCGPAHPSGLL</sequence>
<evidence type="ECO:0000313" key="2">
    <source>
        <dbReference type="EMBL" id="CAA9244831.1"/>
    </source>
</evidence>
<feature type="region of interest" description="Disordered" evidence="1">
    <location>
        <begin position="1"/>
        <end position="83"/>
    </location>
</feature>
<name>A0A6J4I7M4_9CHLR</name>
<feature type="non-terminal residue" evidence="2">
    <location>
        <position position="83"/>
    </location>
</feature>